<reference evidence="5 6" key="1">
    <citation type="submission" date="2019-07" db="EMBL/GenBank/DDBJ databases">
        <title>Genomes of Cafeteria roenbergensis.</title>
        <authorList>
            <person name="Fischer M.G."/>
            <person name="Hackl T."/>
            <person name="Roman M."/>
        </authorList>
    </citation>
    <scope>NUCLEOTIDE SEQUENCE [LARGE SCALE GENOMIC DNA]</scope>
    <source>
        <strain evidence="5 6">Cflag</strain>
    </source>
</reference>
<dbReference type="GO" id="GO:0016973">
    <property type="term" value="P:poly(A)+ mRNA export from nucleus"/>
    <property type="evidence" value="ECO:0007669"/>
    <property type="project" value="TreeGrafter"/>
</dbReference>
<comment type="caution">
    <text evidence="5">The sequence shown here is derived from an EMBL/GenBank/DDBJ whole genome shotgun (WGS) entry which is preliminary data.</text>
</comment>
<comment type="similarity">
    <text evidence="2">Belongs to the nucleoporin interacting component (NIC) family.</text>
</comment>
<dbReference type="Proteomes" id="UP000325113">
    <property type="component" value="Unassembled WGS sequence"/>
</dbReference>
<organism evidence="5 6">
    <name type="scientific">Cafeteria roenbergensis</name>
    <name type="common">Marine flagellate</name>
    <dbReference type="NCBI Taxonomy" id="33653"/>
    <lineage>
        <taxon>Eukaryota</taxon>
        <taxon>Sar</taxon>
        <taxon>Stramenopiles</taxon>
        <taxon>Bigyra</taxon>
        <taxon>Opalozoa</taxon>
        <taxon>Bicosoecida</taxon>
        <taxon>Cafeteriaceae</taxon>
        <taxon>Cafeteria</taxon>
    </lineage>
</organism>
<feature type="compositionally biased region" description="Low complexity" evidence="4">
    <location>
        <begin position="547"/>
        <end position="575"/>
    </location>
</feature>
<name>A0A5A8D0Q8_CAFRO</name>
<proteinExistence type="inferred from homology"/>
<dbReference type="GO" id="GO:0017056">
    <property type="term" value="F:structural constituent of nuclear pore"/>
    <property type="evidence" value="ECO:0007669"/>
    <property type="project" value="InterPro"/>
</dbReference>
<dbReference type="GO" id="GO:0005643">
    <property type="term" value="C:nuclear pore"/>
    <property type="evidence" value="ECO:0007669"/>
    <property type="project" value="InterPro"/>
</dbReference>
<evidence type="ECO:0000256" key="3">
    <source>
        <dbReference type="ARBA" id="ARBA00023242"/>
    </source>
</evidence>
<dbReference type="PANTHER" id="PTHR11225">
    <property type="entry name" value="NUCLEAR PORE COMPLEX PROTEIN NUP93 NUCLEOPORIN NUP93 DEAD EYE PROTEIN"/>
    <property type="match status" value="1"/>
</dbReference>
<evidence type="ECO:0000313" key="5">
    <source>
        <dbReference type="EMBL" id="KAA0157960.1"/>
    </source>
</evidence>
<evidence type="ECO:0000256" key="4">
    <source>
        <dbReference type="SAM" id="MobiDB-lite"/>
    </source>
</evidence>
<gene>
    <name evidence="5" type="ORF">FNF31_05600</name>
</gene>
<feature type="region of interest" description="Disordered" evidence="4">
    <location>
        <begin position="1023"/>
        <end position="1042"/>
    </location>
</feature>
<feature type="compositionally biased region" description="Low complexity" evidence="4">
    <location>
        <begin position="453"/>
        <end position="468"/>
    </location>
</feature>
<feature type="region of interest" description="Disordered" evidence="4">
    <location>
        <begin position="85"/>
        <end position="111"/>
    </location>
</feature>
<accession>A0A5A8D0Q8</accession>
<feature type="compositionally biased region" description="Gly residues" evidence="4">
    <location>
        <begin position="87"/>
        <end position="102"/>
    </location>
</feature>
<protein>
    <recommendedName>
        <fullName evidence="7">Nuclear pore protein</fullName>
    </recommendedName>
</protein>
<dbReference type="PANTHER" id="PTHR11225:SF4">
    <property type="entry name" value="NUCLEAR PORE COMPLEX PROTEIN NUP93"/>
    <property type="match status" value="1"/>
</dbReference>
<evidence type="ECO:0000313" key="6">
    <source>
        <dbReference type="Proteomes" id="UP000325113"/>
    </source>
</evidence>
<sequence length="1395" mass="142779">MADILRNLAARARADPHTRDRLRAPRVEAQRVFEADRIGTDATHDAHSATRAQRLLRNRLETLQQSLNVAHNIVAADAEDVSMHGGSTSGGAAGGGATGIDGVGPDSALPSNGDVDAMMESAYNDVIRAAVTEARVTAHAEYEAAIDALHDADLDTAAHDLRAALGVFTASVEQDADDVDEGHGASDAGAIIATSGLRRPLAGGGGPLIERSFAGGQGPVTMAFVRAIGAFARGGDGLTPPPHPITGLLAALLRPDASTATATGASLGGMGLLGNADDSSASAAAAAAAAAAASDAHSESLPRVAVRLVIAQSAKQAAAAAAAAALNTSTGAGAAGESFGRHGYGHGYGPSRGGVSASQQAAADAAAAAAEAAASDPSRQQQTQEKLMGPWDAVTMALRSLTGQFDVPAEPDGRAVANLPLPKSGEEVAEWWSSDDDAYLERGVDADAALPKASTAGSSSERASSWSADVDPSSRRLAIERRLLVAGVRFLADLASTRVAVSLLQVDVDGSSGFASGGRASSAKDEQVRHFVAAMERSWFPRGPPTSQQDADASDADSSAETPPPTDARTAAAAPASGGFARMTSAEPLLWPTVFYLMRTGSWLTAARTFQEYAHEQERLADARRGGRFGRGDALPAGLTGSAAVAGSARQLASACLAVGHASTYALSMPSPDDVSAVAAARRMCHAAEADASAPAGRRRNSHCPFRLAVLGLLGAVRPTWEWGPEDEDEEYDETAQAHIGYQLGAGGAGAGAGAGAGGYATDVYGSGGAGETARSGSDVDPFARGSDELWRLLTVSATKALAAAVSRDPSVVVECDLRMLTAANIHTFQVWEDDFEDDDDNDDVDGNVGGMPSSTGETIDDDAYFFATTLLLLQRYEWAVSVLALHGKRLNAVSHAEDAVHIAMVLYNAGLIRTADPALMLRADTAVTGGATSASGPSASSGGAADGGARYAAGALLVRRSKCGAETARPHGSTGGVGSFHMALQEDASCRGDVDTSDSLCIRRLVAAYLAQRLCIPLTSPSGAGRSTAGSAGKDPRWQGSAADHPDLAELARCGAALPCMLVHARDAPSRRSLLSAMLSAAQVSADALAGDVVRGSQGGDGSDAASLVQSSISVLSGWGRSLTSAGSDAGGVAGSSARRLAGSFLPVSPPYLVESGVLHGQAWRELCSCLRDAAHDCTSRGFVDRAVDLHARGHSVTSAAELLMSSLASLLRPNQPHRESLRGRAALLVNTVALPPDSATSAAAAALRTSMTRERDSYGATFGQSRASLSLLLRIMDVVDAVGREQYERAVELAFHAPPGDDPILPSLSRATSSGLDSTEEWRSFAEAHPLVRPCFSALLVNVAWALHASSAASSSGGRSGQVQDRAKALRVLASKEGLALPPADAARVAAML</sequence>
<feature type="region of interest" description="Disordered" evidence="4">
    <location>
        <begin position="536"/>
        <end position="575"/>
    </location>
</feature>
<dbReference type="EMBL" id="VLTM01000073">
    <property type="protein sequence ID" value="KAA0157960.1"/>
    <property type="molecule type" value="Genomic_DNA"/>
</dbReference>
<dbReference type="InterPro" id="IPR007231">
    <property type="entry name" value="Nucleoporin_int_Nup93/Nic96"/>
</dbReference>
<feature type="region of interest" description="Disordered" evidence="4">
    <location>
        <begin position="450"/>
        <end position="471"/>
    </location>
</feature>
<comment type="subcellular location">
    <subcellularLocation>
        <location evidence="1">Nucleus envelope</location>
    </subcellularLocation>
</comment>
<keyword evidence="3" id="KW-0539">Nucleus</keyword>
<evidence type="ECO:0000256" key="2">
    <source>
        <dbReference type="ARBA" id="ARBA00010186"/>
    </source>
</evidence>
<evidence type="ECO:0000256" key="1">
    <source>
        <dbReference type="ARBA" id="ARBA00004259"/>
    </source>
</evidence>
<evidence type="ECO:0008006" key="7">
    <source>
        <dbReference type="Google" id="ProtNLM"/>
    </source>
</evidence>
<feature type="compositionally biased region" description="Low complexity" evidence="4">
    <location>
        <begin position="1023"/>
        <end position="1034"/>
    </location>
</feature>
<dbReference type="GO" id="GO:0006606">
    <property type="term" value="P:protein import into nucleus"/>
    <property type="evidence" value="ECO:0007669"/>
    <property type="project" value="TreeGrafter"/>
</dbReference>